<feature type="transmembrane region" description="Helical" evidence="8">
    <location>
        <begin position="128"/>
        <end position="146"/>
    </location>
</feature>
<sequence>MGACLIRFILASQDISVLDRVFLPDDTFYTLSIARSMAMGLGPGMDGFQTTNGFQPLIAFLQLPVFYSGYNGDQALIFAIFLSAFFGGLAVLPLGFLLLDLANRKTAIIGCCLWAVSPYLIVNDLNALETSLAGLLSLLILLLTILADREQKPWQWVVLGLCCGLAFLARVDTCFLLATTGFFVWKRWGWRPFIIITGTALLIVTPWWIYCFSRFGTIIPGSGEAVKFIVDHNQMSLFNIIGYGLYALSAWLPFFEFSSRIVIPTIILGSLLFTQLFLYGYHQSKPYGALFVIPGLLIILFYLFYLPAFWFFNRYFYFVYMSTLIFLALFLGQNRTKPYMKMAQWFSVGLIVAYSLGTLTYFYKLPVLALVNGYRAVALQIKNELHQGDILGAMQSGALGYYLFPDNRVINIDGVVNKNALNAMKSGNLKDYVNQARMTHYTDWTMNINLFRKFYGGPLSRRCFYPVYTTSPTTNGAPFILYRYIAGCQ</sequence>
<comment type="subcellular location">
    <subcellularLocation>
        <location evidence="1">Cell membrane</location>
        <topology evidence="1">Multi-pass membrane protein</topology>
    </subcellularLocation>
</comment>
<feature type="transmembrane region" description="Helical" evidence="8">
    <location>
        <begin position="315"/>
        <end position="332"/>
    </location>
</feature>
<feature type="transmembrane region" description="Helical" evidence="8">
    <location>
        <begin position="261"/>
        <end position="281"/>
    </location>
</feature>
<keyword evidence="4" id="KW-0808">Transferase</keyword>
<evidence type="ECO:0000256" key="6">
    <source>
        <dbReference type="ARBA" id="ARBA00022989"/>
    </source>
</evidence>
<dbReference type="GO" id="GO:0009103">
    <property type="term" value="P:lipopolysaccharide biosynthetic process"/>
    <property type="evidence" value="ECO:0007669"/>
    <property type="project" value="UniProtKB-ARBA"/>
</dbReference>
<accession>A0A0W0YX02</accession>
<evidence type="ECO:0000256" key="5">
    <source>
        <dbReference type="ARBA" id="ARBA00022692"/>
    </source>
</evidence>
<dbReference type="EMBL" id="LNYX01000032">
    <property type="protein sequence ID" value="KTD61394.1"/>
    <property type="molecule type" value="Genomic_DNA"/>
</dbReference>
<name>A0A0W0YX02_LEGSP</name>
<gene>
    <name evidence="10" type="ORF">Lspi_2636</name>
</gene>
<dbReference type="PATRIC" id="fig|452.5.peg.2918"/>
<evidence type="ECO:0000256" key="1">
    <source>
        <dbReference type="ARBA" id="ARBA00004651"/>
    </source>
</evidence>
<dbReference type="AlphaFoldDB" id="A0A0W0YX02"/>
<dbReference type="Pfam" id="PF13231">
    <property type="entry name" value="PMT_2"/>
    <property type="match status" value="1"/>
</dbReference>
<keyword evidence="3" id="KW-0328">Glycosyltransferase</keyword>
<evidence type="ECO:0000256" key="3">
    <source>
        <dbReference type="ARBA" id="ARBA00022676"/>
    </source>
</evidence>
<keyword evidence="5 8" id="KW-0812">Transmembrane</keyword>
<comment type="caution">
    <text evidence="10">The sequence shown here is derived from an EMBL/GenBank/DDBJ whole genome shotgun (WGS) entry which is preliminary data.</text>
</comment>
<feature type="transmembrane region" description="Helical" evidence="8">
    <location>
        <begin position="288"/>
        <end position="309"/>
    </location>
</feature>
<dbReference type="GO" id="GO:0016763">
    <property type="term" value="F:pentosyltransferase activity"/>
    <property type="evidence" value="ECO:0007669"/>
    <property type="project" value="TreeGrafter"/>
</dbReference>
<protein>
    <recommendedName>
        <fullName evidence="9">Glycosyltransferase RgtA/B/C/D-like domain-containing protein</fullName>
    </recommendedName>
</protein>
<evidence type="ECO:0000313" key="11">
    <source>
        <dbReference type="Proteomes" id="UP000054877"/>
    </source>
</evidence>
<keyword evidence="2" id="KW-1003">Cell membrane</keyword>
<dbReference type="STRING" id="452.Lspi_2636"/>
<dbReference type="GO" id="GO:0005886">
    <property type="term" value="C:plasma membrane"/>
    <property type="evidence" value="ECO:0007669"/>
    <property type="project" value="UniProtKB-SubCell"/>
</dbReference>
<dbReference type="InterPro" id="IPR038731">
    <property type="entry name" value="RgtA/B/C-like"/>
</dbReference>
<keyword evidence="7 8" id="KW-0472">Membrane</keyword>
<evidence type="ECO:0000313" key="10">
    <source>
        <dbReference type="EMBL" id="KTD61394.1"/>
    </source>
</evidence>
<evidence type="ECO:0000256" key="2">
    <source>
        <dbReference type="ARBA" id="ARBA00022475"/>
    </source>
</evidence>
<dbReference type="PANTHER" id="PTHR33908">
    <property type="entry name" value="MANNOSYLTRANSFERASE YKCB-RELATED"/>
    <property type="match status" value="1"/>
</dbReference>
<evidence type="ECO:0000256" key="4">
    <source>
        <dbReference type="ARBA" id="ARBA00022679"/>
    </source>
</evidence>
<dbReference type="PANTHER" id="PTHR33908:SF11">
    <property type="entry name" value="MEMBRANE PROTEIN"/>
    <property type="match status" value="1"/>
</dbReference>
<evidence type="ECO:0000259" key="9">
    <source>
        <dbReference type="Pfam" id="PF13231"/>
    </source>
</evidence>
<feature type="domain" description="Glycosyltransferase RgtA/B/C/D-like" evidence="9">
    <location>
        <begin position="80"/>
        <end position="210"/>
    </location>
</feature>
<evidence type="ECO:0000256" key="7">
    <source>
        <dbReference type="ARBA" id="ARBA00023136"/>
    </source>
</evidence>
<feature type="transmembrane region" description="Helical" evidence="8">
    <location>
        <begin position="237"/>
        <end position="255"/>
    </location>
</feature>
<keyword evidence="6 8" id="KW-1133">Transmembrane helix</keyword>
<dbReference type="Proteomes" id="UP000054877">
    <property type="component" value="Unassembled WGS sequence"/>
</dbReference>
<reference evidence="10 11" key="1">
    <citation type="submission" date="2015-11" db="EMBL/GenBank/DDBJ databases">
        <title>Genomic analysis of 38 Legionella species identifies large and diverse effector repertoires.</title>
        <authorList>
            <person name="Burstein D."/>
            <person name="Amaro F."/>
            <person name="Zusman T."/>
            <person name="Lifshitz Z."/>
            <person name="Cohen O."/>
            <person name="Gilbert J.A."/>
            <person name="Pupko T."/>
            <person name="Shuman H.A."/>
            <person name="Segal G."/>
        </authorList>
    </citation>
    <scope>NUCLEOTIDE SEQUENCE [LARGE SCALE GENOMIC DNA]</scope>
    <source>
        <strain evidence="10 11">Mt.St.Helens-9</strain>
    </source>
</reference>
<feature type="transmembrane region" description="Helical" evidence="8">
    <location>
        <begin position="344"/>
        <end position="363"/>
    </location>
</feature>
<feature type="transmembrane region" description="Helical" evidence="8">
    <location>
        <begin position="190"/>
        <end position="210"/>
    </location>
</feature>
<proteinExistence type="predicted"/>
<organism evidence="10 11">
    <name type="scientific">Legionella spiritensis</name>
    <dbReference type="NCBI Taxonomy" id="452"/>
    <lineage>
        <taxon>Bacteria</taxon>
        <taxon>Pseudomonadati</taxon>
        <taxon>Pseudomonadota</taxon>
        <taxon>Gammaproteobacteria</taxon>
        <taxon>Legionellales</taxon>
        <taxon>Legionellaceae</taxon>
        <taxon>Legionella</taxon>
    </lineage>
</organism>
<feature type="transmembrane region" description="Helical" evidence="8">
    <location>
        <begin position="75"/>
        <end position="99"/>
    </location>
</feature>
<keyword evidence="11" id="KW-1185">Reference proteome</keyword>
<dbReference type="InterPro" id="IPR050297">
    <property type="entry name" value="LipidA_mod_glycosyltrf_83"/>
</dbReference>
<feature type="transmembrane region" description="Helical" evidence="8">
    <location>
        <begin position="158"/>
        <end position="184"/>
    </location>
</feature>
<evidence type="ECO:0000256" key="8">
    <source>
        <dbReference type="SAM" id="Phobius"/>
    </source>
</evidence>